<accession>A0A9W4WYJ4</accession>
<dbReference type="Proteomes" id="UP001153678">
    <property type="component" value="Unassembled WGS sequence"/>
</dbReference>
<dbReference type="Gene3D" id="3.30.710.10">
    <property type="entry name" value="Potassium Channel Kv1.1, Chain A"/>
    <property type="match status" value="1"/>
</dbReference>
<dbReference type="AlphaFoldDB" id="A0A9W4WYJ4"/>
<comment type="caution">
    <text evidence="2">The sequence shown here is derived from an EMBL/GenBank/DDBJ whole genome shotgun (WGS) entry which is preliminary data.</text>
</comment>
<organism evidence="2 3">
    <name type="scientific">Funneliformis geosporum</name>
    <dbReference type="NCBI Taxonomy" id="1117311"/>
    <lineage>
        <taxon>Eukaryota</taxon>
        <taxon>Fungi</taxon>
        <taxon>Fungi incertae sedis</taxon>
        <taxon>Mucoromycota</taxon>
        <taxon>Glomeromycotina</taxon>
        <taxon>Glomeromycetes</taxon>
        <taxon>Glomerales</taxon>
        <taxon>Glomeraceae</taxon>
        <taxon>Funneliformis</taxon>
    </lineage>
</organism>
<evidence type="ECO:0000259" key="1">
    <source>
        <dbReference type="PROSITE" id="PS50097"/>
    </source>
</evidence>
<gene>
    <name evidence="2" type="ORF">FWILDA_LOCUS5947</name>
</gene>
<dbReference type="EMBL" id="CAMKVN010001025">
    <property type="protein sequence ID" value="CAI2173162.1"/>
    <property type="molecule type" value="Genomic_DNA"/>
</dbReference>
<dbReference type="Pfam" id="PF00651">
    <property type="entry name" value="BTB"/>
    <property type="match status" value="1"/>
</dbReference>
<evidence type="ECO:0000313" key="3">
    <source>
        <dbReference type="Proteomes" id="UP001153678"/>
    </source>
</evidence>
<proteinExistence type="predicted"/>
<dbReference type="OrthoDB" id="10250130at2759"/>
<dbReference type="SUPFAM" id="SSF54695">
    <property type="entry name" value="POZ domain"/>
    <property type="match status" value="1"/>
</dbReference>
<dbReference type="InterPro" id="IPR000210">
    <property type="entry name" value="BTB/POZ_dom"/>
</dbReference>
<name>A0A9W4WYJ4_9GLOM</name>
<sequence>MLASTPIYNERVIEHQPQTPCKSRHFTAIEGIPSTYILEKLHQLGPRYFGDKSTAFVELYVEGIEKPFWLHEEYLVLQSVFFQESLKNVTSGDVITIIVPSPDTFEPILRYLYDGDADKWYDTFTLENYYDVWQNIEFLGMGIEAQAICLSYYQKEVEKLLDEEMIEDDEEDYIR</sequence>
<protein>
    <submittedName>
        <fullName evidence="2">12130_t:CDS:1</fullName>
    </submittedName>
</protein>
<dbReference type="InterPro" id="IPR011333">
    <property type="entry name" value="SKP1/BTB/POZ_sf"/>
</dbReference>
<evidence type="ECO:0000313" key="2">
    <source>
        <dbReference type="EMBL" id="CAI2173162.1"/>
    </source>
</evidence>
<dbReference type="PROSITE" id="PS50097">
    <property type="entry name" value="BTB"/>
    <property type="match status" value="1"/>
</dbReference>
<keyword evidence="3" id="KW-1185">Reference proteome</keyword>
<feature type="domain" description="BTB" evidence="1">
    <location>
        <begin position="55"/>
        <end position="116"/>
    </location>
</feature>
<reference evidence="2" key="1">
    <citation type="submission" date="2022-08" db="EMBL/GenBank/DDBJ databases">
        <authorList>
            <person name="Kallberg Y."/>
            <person name="Tangrot J."/>
            <person name="Rosling A."/>
        </authorList>
    </citation>
    <scope>NUCLEOTIDE SEQUENCE</scope>
    <source>
        <strain evidence="2">Wild A</strain>
    </source>
</reference>